<dbReference type="KEGG" id="oxy:HCG48_17800"/>
<proteinExistence type="predicted"/>
<sequence>MAQTTNRGVQFKLSRGRTREGLDYQVLAIELTRPDRLVSPEDLGAIELPPGIDTRVGVAIDGRGPIWLYGYLIHELHPTAWVACNDPRIGAIVVATHTKGVRVGQILQLGQVTDTLNPALMVVGPPDSGKSVFSHRLFQSLIEVNSNIYLQRANWDGEGNYTLELPPDLDAEGFKATNKGGLSDRFFPYHARAILELRRQKALTIVDVGGMVQPEKQPILEACTHYLIISSQRDAVDDWHEFCRDRGNLTPVAVIHSSLEEVEIVHQQQPFIEMTCGPWIRGQSRPIPEGLMERIKGLLNK</sequence>
<dbReference type="InterPro" id="IPR013409">
    <property type="entry name" value="CRISPR-assoc_prot_Crn3/Csx3"/>
</dbReference>
<reference evidence="1 2" key="1">
    <citation type="submission" date="2020-04" db="EMBL/GenBank/DDBJ databases">
        <authorList>
            <person name="Basu S."/>
            <person name="Maruthanayagam V."/>
            <person name="Chakraborty S."/>
            <person name="Pramanik A."/>
            <person name="Mukherjee J."/>
            <person name="Brink B."/>
        </authorList>
    </citation>
    <scope>NUCLEOTIDE SEQUENCE [LARGE SCALE GENOMIC DNA]</scope>
    <source>
        <strain evidence="1 2">AP17</strain>
    </source>
</reference>
<protein>
    <submittedName>
        <fullName evidence="1">CRISPR-associated protein Csx3</fullName>
    </submittedName>
</protein>
<organism evidence="1 2">
    <name type="scientific">Oxynema aestuarii AP17</name>
    <dbReference type="NCBI Taxonomy" id="2064643"/>
    <lineage>
        <taxon>Bacteria</taxon>
        <taxon>Bacillati</taxon>
        <taxon>Cyanobacteriota</taxon>
        <taxon>Cyanophyceae</taxon>
        <taxon>Oscillatoriophycideae</taxon>
        <taxon>Oscillatoriales</taxon>
        <taxon>Oscillatoriaceae</taxon>
        <taxon>Oxynema</taxon>
        <taxon>Oxynema aestuarii</taxon>
    </lineage>
</organism>
<accession>A0A6H1U005</accession>
<dbReference type="CDD" id="cd09740">
    <property type="entry name" value="Csx3_III-U"/>
    <property type="match status" value="1"/>
</dbReference>
<evidence type="ECO:0000313" key="1">
    <source>
        <dbReference type="EMBL" id="QIZ72198.1"/>
    </source>
</evidence>
<dbReference type="NCBIfam" id="TIGR02579">
    <property type="entry name" value="cas_csx3"/>
    <property type="match status" value="1"/>
</dbReference>
<keyword evidence="2" id="KW-1185">Reference proteome</keyword>
<evidence type="ECO:0000313" key="2">
    <source>
        <dbReference type="Proteomes" id="UP000500857"/>
    </source>
</evidence>
<dbReference type="Pfam" id="PF09620">
    <property type="entry name" value="Cas_csx3"/>
    <property type="match status" value="1"/>
</dbReference>
<dbReference type="EMBL" id="CP051167">
    <property type="protein sequence ID" value="QIZ72198.1"/>
    <property type="molecule type" value="Genomic_DNA"/>
</dbReference>
<gene>
    <name evidence="1" type="primary">csx3</name>
    <name evidence="1" type="ORF">HCG48_17800</name>
</gene>
<dbReference type="Proteomes" id="UP000500857">
    <property type="component" value="Chromosome"/>
</dbReference>
<dbReference type="AlphaFoldDB" id="A0A6H1U005"/>
<name>A0A6H1U005_9CYAN</name>
<dbReference type="RefSeq" id="WP_168570348.1">
    <property type="nucleotide sequence ID" value="NZ_CP051167.1"/>
</dbReference>